<evidence type="ECO:0000313" key="2">
    <source>
        <dbReference type="Proteomes" id="UP000468531"/>
    </source>
</evidence>
<organism evidence="1 2">
    <name type="scientific">Bradyrhizobium uaiense</name>
    <dbReference type="NCBI Taxonomy" id="2594946"/>
    <lineage>
        <taxon>Bacteria</taxon>
        <taxon>Pseudomonadati</taxon>
        <taxon>Pseudomonadota</taxon>
        <taxon>Alphaproteobacteria</taxon>
        <taxon>Hyphomicrobiales</taxon>
        <taxon>Nitrobacteraceae</taxon>
        <taxon>Bradyrhizobium</taxon>
    </lineage>
</organism>
<name>A0A6P1BB66_9BRAD</name>
<sequence>MSEPVTVERLERALATCAYCITRHGADYMVPIFQRLERELAAAREAQDAVGRAKRLLETYHSPRLALAAG</sequence>
<proteinExistence type="predicted"/>
<keyword evidence="2" id="KW-1185">Reference proteome</keyword>
<dbReference type="EMBL" id="VKHP01000018">
    <property type="protein sequence ID" value="NEU95657.1"/>
    <property type="molecule type" value="Genomic_DNA"/>
</dbReference>
<accession>A0A6P1BB66</accession>
<gene>
    <name evidence="1" type="ORF">FNJ47_07400</name>
</gene>
<evidence type="ECO:0000313" key="1">
    <source>
        <dbReference type="EMBL" id="NEU95657.1"/>
    </source>
</evidence>
<dbReference type="AlphaFoldDB" id="A0A6P1BB66"/>
<reference evidence="1 2" key="1">
    <citation type="journal article" date="2020" name="Arch. Microbiol.">
        <title>Bradyrhizobium uaiense sp. nov., a new highly efficient cowpea symbiont.</title>
        <authorList>
            <person name="Cabral Michel D."/>
            <person name="Azarias Guimaraes A."/>
            <person name="Martins da Costa E."/>
            <person name="Soares de Carvalho T."/>
            <person name="Balsanelli E."/>
            <person name="Willems A."/>
            <person name="Maltempi de Souza E."/>
            <person name="de Souza Moreira F.M."/>
        </authorList>
    </citation>
    <scope>NUCLEOTIDE SEQUENCE [LARGE SCALE GENOMIC DNA]</scope>
    <source>
        <strain evidence="1 2">UFLA 03-164</strain>
    </source>
</reference>
<comment type="caution">
    <text evidence="1">The sequence shown here is derived from an EMBL/GenBank/DDBJ whole genome shotgun (WGS) entry which is preliminary data.</text>
</comment>
<protein>
    <submittedName>
        <fullName evidence="1">Uncharacterized protein</fullName>
    </submittedName>
</protein>
<dbReference type="Proteomes" id="UP000468531">
    <property type="component" value="Unassembled WGS sequence"/>
</dbReference>